<reference evidence="2" key="1">
    <citation type="submission" date="2021-04" db="EMBL/GenBank/DDBJ databases">
        <title>Biosynthetic gene clusters of Dactylosporangioum roseum.</title>
        <authorList>
            <person name="Hartkoorn R.C."/>
            <person name="Beaudoing E."/>
            <person name="Hot D."/>
            <person name="Moureu S."/>
        </authorList>
    </citation>
    <scope>NUCLEOTIDE SEQUENCE</scope>
    <source>
        <strain evidence="2">NRRL B-16295</strain>
    </source>
</reference>
<proteinExistence type="predicted"/>
<evidence type="ECO:0000313" key="3">
    <source>
        <dbReference type="Proteomes" id="UP001058271"/>
    </source>
</evidence>
<dbReference type="InterPro" id="IPR002938">
    <property type="entry name" value="FAD-bd"/>
</dbReference>
<dbReference type="PANTHER" id="PTHR46865">
    <property type="entry name" value="OXIDOREDUCTASE-RELATED"/>
    <property type="match status" value="1"/>
</dbReference>
<dbReference type="InterPro" id="IPR051704">
    <property type="entry name" value="FAD_aromatic-hydroxylase"/>
</dbReference>
<name>A0ABY5YX24_9ACTN</name>
<evidence type="ECO:0000313" key="2">
    <source>
        <dbReference type="EMBL" id="UWZ33802.1"/>
    </source>
</evidence>
<dbReference type="Pfam" id="PF01494">
    <property type="entry name" value="FAD_binding_3"/>
    <property type="match status" value="1"/>
</dbReference>
<dbReference type="PANTHER" id="PTHR46865:SF2">
    <property type="entry name" value="MONOOXYGENASE"/>
    <property type="match status" value="1"/>
</dbReference>
<protein>
    <submittedName>
        <fullName evidence="2">FAD-dependent monooxygenase</fullName>
    </submittedName>
</protein>
<keyword evidence="2" id="KW-0503">Monooxygenase</keyword>
<keyword evidence="2" id="KW-0560">Oxidoreductase</keyword>
<organism evidence="2 3">
    <name type="scientific">Dactylosporangium roseum</name>
    <dbReference type="NCBI Taxonomy" id="47989"/>
    <lineage>
        <taxon>Bacteria</taxon>
        <taxon>Bacillati</taxon>
        <taxon>Actinomycetota</taxon>
        <taxon>Actinomycetes</taxon>
        <taxon>Micromonosporales</taxon>
        <taxon>Micromonosporaceae</taxon>
        <taxon>Dactylosporangium</taxon>
    </lineage>
</organism>
<gene>
    <name evidence="2" type="ORF">Drose_21255</name>
</gene>
<accession>A0ABY5YX24</accession>
<dbReference type="Gene3D" id="3.30.9.10">
    <property type="entry name" value="D-Amino Acid Oxidase, subunit A, domain 2"/>
    <property type="match status" value="1"/>
</dbReference>
<dbReference type="GO" id="GO:0004497">
    <property type="term" value="F:monooxygenase activity"/>
    <property type="evidence" value="ECO:0007669"/>
    <property type="project" value="UniProtKB-KW"/>
</dbReference>
<dbReference type="SUPFAM" id="SSF51905">
    <property type="entry name" value="FAD/NAD(P)-binding domain"/>
    <property type="match status" value="1"/>
</dbReference>
<dbReference type="EMBL" id="CP073721">
    <property type="protein sequence ID" value="UWZ33802.1"/>
    <property type="molecule type" value="Genomic_DNA"/>
</dbReference>
<dbReference type="Proteomes" id="UP001058271">
    <property type="component" value="Chromosome"/>
</dbReference>
<dbReference type="Gene3D" id="3.50.50.60">
    <property type="entry name" value="FAD/NAD(P)-binding domain"/>
    <property type="match status" value="1"/>
</dbReference>
<feature type="domain" description="FAD-binding" evidence="1">
    <location>
        <begin position="13"/>
        <end position="326"/>
    </location>
</feature>
<evidence type="ECO:0000259" key="1">
    <source>
        <dbReference type="Pfam" id="PF01494"/>
    </source>
</evidence>
<keyword evidence="3" id="KW-1185">Reference proteome</keyword>
<sequence>MGHSFEGGTIVKTVLISGASIAGPALAHWLCRYGFRPTVVEIAPALRTGGNAVDFRGQVHLGLLERMGVLDDLRAVQTGGTAMRFVDARGRRLMELPADFAGGEIEVPRFDLSRVLYEHSRAGTEYRFGDRIVAMADGPHGVDVTFASGLRRTFDLVVGADGVHSGVRRLTFGPEERYVRHLGYYVATWEMSNDLGLGRDSLLYNEPGRMASAGGDHRDPSRAGVFVAFESPRLEHDRRDREAQRAILLDRFAGMGWEVPRLLAALREAPDFYFDAICRVDITPWSRGRVALLGDAAAGATIGGMGTGTAIIGAYVLAGELATAHAAGAGHTVAFARYERLLGDFARRCQKGGDTAGRFLAPRSAWGARVRNGVLNSRLGMRLQMWAADDRASRIDLPDYPLSRAQPIA</sequence>
<dbReference type="InterPro" id="IPR036188">
    <property type="entry name" value="FAD/NAD-bd_sf"/>
</dbReference>
<dbReference type="PRINTS" id="PR00420">
    <property type="entry name" value="RNGMNOXGNASE"/>
</dbReference>